<dbReference type="GO" id="GO:0043488">
    <property type="term" value="P:regulation of mRNA stability"/>
    <property type="evidence" value="ECO:0007669"/>
    <property type="project" value="TreeGrafter"/>
</dbReference>
<dbReference type="Pfam" id="PF06961">
    <property type="entry name" value="DUF1294"/>
    <property type="match status" value="1"/>
</dbReference>
<dbReference type="InterPro" id="IPR011129">
    <property type="entry name" value="CSD"/>
</dbReference>
<dbReference type="InterPro" id="IPR002059">
    <property type="entry name" value="CSP_DNA-bd"/>
</dbReference>
<dbReference type="InterPro" id="IPR010718">
    <property type="entry name" value="DUF1294"/>
</dbReference>
<dbReference type="SMART" id="SM00357">
    <property type="entry name" value="CSP"/>
    <property type="match status" value="1"/>
</dbReference>
<gene>
    <name evidence="4" type="ORF">ABEG17_04440</name>
</gene>
<sequence length="204" mass="21710">MGGGGERHEGVLKEWNDARGFGFIEPPDGGAGVFVHISAFPRGRRPASGRKVSYVLGQDELKRPRALQVTYVGRQPAGAPGLGPIASALTVVSLFVAVLLGLLLLGEVPSALLAAYAVLSGVALIMYRVDKVAAVNGQWRTSEATLHVIALLGGWPGALVARRVFRHKTTKEPFRSIFWCTVVANCVALAGFVLDVPIAELWSE</sequence>
<name>A0AAU7JWJ5_9MICO</name>
<keyword evidence="2" id="KW-1133">Transmembrane helix</keyword>
<keyword evidence="2" id="KW-0812">Transmembrane</keyword>
<feature type="transmembrane region" description="Helical" evidence="2">
    <location>
        <begin position="112"/>
        <end position="129"/>
    </location>
</feature>
<keyword evidence="2" id="KW-0472">Membrane</keyword>
<dbReference type="CDD" id="cd04458">
    <property type="entry name" value="CSP_CDS"/>
    <property type="match status" value="1"/>
</dbReference>
<dbReference type="InterPro" id="IPR012340">
    <property type="entry name" value="NA-bd_OB-fold"/>
</dbReference>
<dbReference type="GO" id="GO:0005737">
    <property type="term" value="C:cytoplasm"/>
    <property type="evidence" value="ECO:0007669"/>
    <property type="project" value="TreeGrafter"/>
</dbReference>
<proteinExistence type="predicted"/>
<dbReference type="Gene3D" id="2.40.50.140">
    <property type="entry name" value="Nucleic acid-binding proteins"/>
    <property type="match status" value="1"/>
</dbReference>
<evidence type="ECO:0000259" key="3">
    <source>
        <dbReference type="PROSITE" id="PS51857"/>
    </source>
</evidence>
<feature type="transmembrane region" description="Helical" evidence="2">
    <location>
        <begin position="177"/>
        <end position="199"/>
    </location>
</feature>
<protein>
    <submittedName>
        <fullName evidence="4">Cold shock and DUF1294 domain-containing protein</fullName>
    </submittedName>
</protein>
<organism evidence="4">
    <name type="scientific">Pedococcus sp. KACC 23699</name>
    <dbReference type="NCBI Taxonomy" id="3149228"/>
    <lineage>
        <taxon>Bacteria</taxon>
        <taxon>Bacillati</taxon>
        <taxon>Actinomycetota</taxon>
        <taxon>Actinomycetes</taxon>
        <taxon>Micrococcales</taxon>
        <taxon>Intrasporangiaceae</taxon>
        <taxon>Pedococcus</taxon>
    </lineage>
</organism>
<feature type="domain" description="CSD" evidence="3">
    <location>
        <begin position="7"/>
        <end position="71"/>
    </location>
</feature>
<dbReference type="EMBL" id="CP157483">
    <property type="protein sequence ID" value="XBO44598.1"/>
    <property type="molecule type" value="Genomic_DNA"/>
</dbReference>
<evidence type="ECO:0000256" key="1">
    <source>
        <dbReference type="ARBA" id="ARBA00022553"/>
    </source>
</evidence>
<dbReference type="Pfam" id="PF00313">
    <property type="entry name" value="CSD"/>
    <property type="match status" value="1"/>
</dbReference>
<reference evidence="4" key="1">
    <citation type="submission" date="2024-05" db="EMBL/GenBank/DDBJ databases">
        <authorList>
            <person name="Kim S."/>
            <person name="Heo J."/>
            <person name="Choi H."/>
            <person name="Choi Y."/>
            <person name="Kwon S.-W."/>
            <person name="Kim Y."/>
        </authorList>
    </citation>
    <scope>NUCLEOTIDE SEQUENCE</scope>
    <source>
        <strain evidence="4">KACC 23699</strain>
    </source>
</reference>
<keyword evidence="1" id="KW-0597">Phosphoprotein</keyword>
<feature type="transmembrane region" description="Helical" evidence="2">
    <location>
        <begin position="144"/>
        <end position="165"/>
    </location>
</feature>
<dbReference type="SUPFAM" id="SSF50249">
    <property type="entry name" value="Nucleic acid-binding proteins"/>
    <property type="match status" value="1"/>
</dbReference>
<accession>A0AAU7JWJ5</accession>
<evidence type="ECO:0000313" key="4">
    <source>
        <dbReference type="EMBL" id="XBO44598.1"/>
    </source>
</evidence>
<dbReference type="RefSeq" id="WP_406832083.1">
    <property type="nucleotide sequence ID" value="NZ_CP157483.1"/>
</dbReference>
<dbReference type="GO" id="GO:0003730">
    <property type="term" value="F:mRNA 3'-UTR binding"/>
    <property type="evidence" value="ECO:0007669"/>
    <property type="project" value="TreeGrafter"/>
</dbReference>
<dbReference type="PANTHER" id="PTHR12962">
    <property type="entry name" value="CALCIUM-REGULATED HEAT STABLE PROTEIN CRHSP-24-RELATED"/>
    <property type="match status" value="1"/>
</dbReference>
<feature type="transmembrane region" description="Helical" evidence="2">
    <location>
        <begin position="85"/>
        <end position="105"/>
    </location>
</feature>
<evidence type="ECO:0000256" key="2">
    <source>
        <dbReference type="SAM" id="Phobius"/>
    </source>
</evidence>
<dbReference type="InterPro" id="IPR052069">
    <property type="entry name" value="Ca-reg_mRNA-binding_domain"/>
</dbReference>
<dbReference type="AlphaFoldDB" id="A0AAU7JWJ5"/>
<dbReference type="PROSITE" id="PS51857">
    <property type="entry name" value="CSD_2"/>
    <property type="match status" value="1"/>
</dbReference>
<dbReference type="PANTHER" id="PTHR12962:SF1">
    <property type="entry name" value="COLD SHOCK DOMAIN-CONTAINING PROTEIN CG9705"/>
    <property type="match status" value="1"/>
</dbReference>